<dbReference type="InParanoid" id="A0A1Y2LSC9"/>
<dbReference type="AlphaFoldDB" id="A0A1Y2LSC9"/>
<evidence type="ECO:0000256" key="1">
    <source>
        <dbReference type="ARBA" id="ARBA00023002"/>
    </source>
</evidence>
<dbReference type="InterPro" id="IPR025337">
    <property type="entry name" value="Questin_oxidase-like"/>
</dbReference>
<dbReference type="EMBL" id="KZ107850">
    <property type="protein sequence ID" value="OSS46784.1"/>
    <property type="molecule type" value="Genomic_DNA"/>
</dbReference>
<proteinExistence type="predicted"/>
<dbReference type="OMA" id="MAFASHV"/>
<keyword evidence="1" id="KW-0560">Oxidoreductase</keyword>
<name>A0A1Y2LSC9_EPING</name>
<organism evidence="2 3">
    <name type="scientific">Epicoccum nigrum</name>
    <name type="common">Soil fungus</name>
    <name type="synonym">Epicoccum purpurascens</name>
    <dbReference type="NCBI Taxonomy" id="105696"/>
    <lineage>
        <taxon>Eukaryota</taxon>
        <taxon>Fungi</taxon>
        <taxon>Dikarya</taxon>
        <taxon>Ascomycota</taxon>
        <taxon>Pezizomycotina</taxon>
        <taxon>Dothideomycetes</taxon>
        <taxon>Pleosporomycetidae</taxon>
        <taxon>Pleosporales</taxon>
        <taxon>Pleosporineae</taxon>
        <taxon>Didymellaceae</taxon>
        <taxon>Epicoccum</taxon>
    </lineage>
</organism>
<sequence>MAFASHVQLEASQAPQYCTKNHTAESAKTASELLQVNHEKHRIFFKKSGFHNHIAYHHVLTLFALGATPEETQEGYDTNVSYQRTLEPLKYSIVDDMHKPDRFKTYLGKEQYYHDFLVFFHKKIEQKTWKGVLNEYLFAHDERADDLLARLYAGFLHPIIHTGFGVEFQQPAIITEGLAQACVYDNWMKSFFLVVEEASNKKRKEGDRKTIVQLLEEVKSDQELSNAAHWKDSNKVRGGVMKISLDRMVR</sequence>
<dbReference type="PANTHER" id="PTHR35870">
    <property type="entry name" value="PROTEIN, PUTATIVE (AFU_ORTHOLOGUE AFUA_5G03330)-RELATED"/>
    <property type="match status" value="1"/>
</dbReference>
<accession>A0A1Y2LSC9</accession>
<dbReference type="PANTHER" id="PTHR35870:SF1">
    <property type="entry name" value="PROTEIN, PUTATIVE (AFU_ORTHOLOGUE AFUA_5G03330)-RELATED"/>
    <property type="match status" value="1"/>
</dbReference>
<dbReference type="GO" id="GO:0016491">
    <property type="term" value="F:oxidoreductase activity"/>
    <property type="evidence" value="ECO:0007669"/>
    <property type="project" value="UniProtKB-KW"/>
</dbReference>
<protein>
    <submittedName>
        <fullName evidence="2">Uncharacterized protein</fullName>
    </submittedName>
</protein>
<reference evidence="2 3" key="1">
    <citation type="journal article" date="2017" name="Genome Announc.">
        <title>Genome sequence of the saprophytic ascomycete Epicoccum nigrum ICMP 19927 strain isolated from New Zealand.</title>
        <authorList>
            <person name="Fokin M."/>
            <person name="Fleetwood D."/>
            <person name="Weir B.S."/>
            <person name="Villas-Boas S.G."/>
        </authorList>
    </citation>
    <scope>NUCLEOTIDE SEQUENCE [LARGE SCALE GENOMIC DNA]</scope>
    <source>
        <strain evidence="2 3">ICMP 19927</strain>
    </source>
</reference>
<dbReference type="Pfam" id="PF14027">
    <property type="entry name" value="Questin_oxidase"/>
    <property type="match status" value="1"/>
</dbReference>
<dbReference type="STRING" id="105696.A0A1Y2LSC9"/>
<evidence type="ECO:0000313" key="2">
    <source>
        <dbReference type="EMBL" id="OSS46784.1"/>
    </source>
</evidence>
<evidence type="ECO:0000313" key="3">
    <source>
        <dbReference type="Proteomes" id="UP000193240"/>
    </source>
</evidence>
<keyword evidence="3" id="KW-1185">Reference proteome</keyword>
<gene>
    <name evidence="2" type="ORF">B5807_08932</name>
</gene>
<dbReference type="Proteomes" id="UP000193240">
    <property type="component" value="Unassembled WGS sequence"/>
</dbReference>